<name>A0A0M0JVD9_9EUKA</name>
<dbReference type="PROSITE" id="PS50222">
    <property type="entry name" value="EF_HAND_2"/>
    <property type="match status" value="4"/>
</dbReference>
<evidence type="ECO:0000256" key="6">
    <source>
        <dbReference type="SAM" id="MobiDB-lite"/>
    </source>
</evidence>
<dbReference type="Pfam" id="PF04265">
    <property type="entry name" value="TPK_B1_binding"/>
    <property type="match status" value="1"/>
</dbReference>
<protein>
    <submittedName>
        <fullName evidence="8">Radial spoke protein 7</fullName>
    </submittedName>
</protein>
<dbReference type="PANTHER" id="PTHR13622">
    <property type="entry name" value="THIAMIN PYROPHOSPHOKINASE"/>
    <property type="match status" value="1"/>
</dbReference>
<dbReference type="Proteomes" id="UP000037460">
    <property type="component" value="Unassembled WGS sequence"/>
</dbReference>
<feature type="region of interest" description="Disordered" evidence="6">
    <location>
        <begin position="131"/>
        <end position="162"/>
    </location>
</feature>
<evidence type="ECO:0000313" key="9">
    <source>
        <dbReference type="Proteomes" id="UP000037460"/>
    </source>
</evidence>
<accession>A0A0M0JVD9</accession>
<dbReference type="SMART" id="SM00983">
    <property type="entry name" value="TPK_B1_binding"/>
    <property type="match status" value="1"/>
</dbReference>
<dbReference type="AlphaFoldDB" id="A0A0M0JVD9"/>
<dbReference type="InterPro" id="IPR018247">
    <property type="entry name" value="EF_Hand_1_Ca_BS"/>
</dbReference>
<dbReference type="InterPro" id="IPR002048">
    <property type="entry name" value="EF_hand_dom"/>
</dbReference>
<dbReference type="InterPro" id="IPR036371">
    <property type="entry name" value="TPK_B1-bd_sf"/>
</dbReference>
<organism evidence="8 9">
    <name type="scientific">Chrysochromulina tobinii</name>
    <dbReference type="NCBI Taxonomy" id="1460289"/>
    <lineage>
        <taxon>Eukaryota</taxon>
        <taxon>Haptista</taxon>
        <taxon>Haptophyta</taxon>
        <taxon>Prymnesiophyceae</taxon>
        <taxon>Prymnesiales</taxon>
        <taxon>Chrysochromulinaceae</taxon>
        <taxon>Chrysochromulina</taxon>
    </lineage>
</organism>
<dbReference type="GO" id="GO:0005509">
    <property type="term" value="F:calcium ion binding"/>
    <property type="evidence" value="ECO:0007669"/>
    <property type="project" value="InterPro"/>
</dbReference>
<dbReference type="EMBL" id="JWZX01002210">
    <property type="protein sequence ID" value="KOO30505.1"/>
    <property type="molecule type" value="Genomic_DNA"/>
</dbReference>
<dbReference type="GO" id="GO:0009229">
    <property type="term" value="P:thiamine diphosphate biosynthetic process"/>
    <property type="evidence" value="ECO:0007669"/>
    <property type="project" value="InterPro"/>
</dbReference>
<evidence type="ECO:0000256" key="2">
    <source>
        <dbReference type="ARBA" id="ARBA00022741"/>
    </source>
</evidence>
<dbReference type="GO" id="GO:0006772">
    <property type="term" value="P:thiamine metabolic process"/>
    <property type="evidence" value="ECO:0007669"/>
    <property type="project" value="InterPro"/>
</dbReference>
<evidence type="ECO:0000256" key="3">
    <source>
        <dbReference type="ARBA" id="ARBA00022777"/>
    </source>
</evidence>
<dbReference type="GO" id="GO:0004788">
    <property type="term" value="F:thiamine diphosphokinase activity"/>
    <property type="evidence" value="ECO:0007669"/>
    <property type="project" value="InterPro"/>
</dbReference>
<dbReference type="SMART" id="SM00394">
    <property type="entry name" value="RIIa"/>
    <property type="match status" value="1"/>
</dbReference>
<dbReference type="SUPFAM" id="SSF63862">
    <property type="entry name" value="Thiamin pyrophosphokinase, substrate-binding domain"/>
    <property type="match status" value="1"/>
</dbReference>
<dbReference type="CDD" id="cd22984">
    <property type="entry name" value="DD_CrRSP7-like"/>
    <property type="match status" value="1"/>
</dbReference>
<dbReference type="OrthoDB" id="25149at2759"/>
<keyword evidence="5" id="KW-0067">ATP-binding</keyword>
<evidence type="ECO:0000256" key="1">
    <source>
        <dbReference type="ARBA" id="ARBA00022679"/>
    </source>
</evidence>
<dbReference type="InterPro" id="IPR011992">
    <property type="entry name" value="EF-hand-dom_pair"/>
</dbReference>
<dbReference type="Gene3D" id="1.20.890.10">
    <property type="entry name" value="cAMP-dependent protein kinase regulatory subunit, dimerization-anchoring domain"/>
    <property type="match status" value="1"/>
</dbReference>
<gene>
    <name evidence="8" type="ORF">Ctob_013693</name>
</gene>
<feature type="domain" description="EF-hand" evidence="7">
    <location>
        <begin position="411"/>
        <end position="446"/>
    </location>
</feature>
<dbReference type="Pfam" id="PF04263">
    <property type="entry name" value="TPK_catalytic"/>
    <property type="match status" value="1"/>
</dbReference>
<dbReference type="GO" id="GO:0016301">
    <property type="term" value="F:kinase activity"/>
    <property type="evidence" value="ECO:0007669"/>
    <property type="project" value="UniProtKB-KW"/>
</dbReference>
<dbReference type="Gene3D" id="1.10.238.10">
    <property type="entry name" value="EF-hand"/>
    <property type="match status" value="2"/>
</dbReference>
<reference evidence="9" key="1">
    <citation type="journal article" date="2015" name="PLoS Genet.">
        <title>Genome Sequence and Transcriptome Analyses of Chrysochromulina tobin: Metabolic Tools for Enhanced Algal Fitness in the Prominent Order Prymnesiales (Haptophyceae).</title>
        <authorList>
            <person name="Hovde B.T."/>
            <person name="Deodato C.R."/>
            <person name="Hunsperger H.M."/>
            <person name="Ryken S.A."/>
            <person name="Yost W."/>
            <person name="Jha R.K."/>
            <person name="Patterson J."/>
            <person name="Monnat R.J. Jr."/>
            <person name="Barlow S.B."/>
            <person name="Starkenburg S.R."/>
            <person name="Cattolico R.A."/>
        </authorList>
    </citation>
    <scope>NUCLEOTIDE SEQUENCE</scope>
    <source>
        <strain evidence="9">CCMP291</strain>
    </source>
</reference>
<feature type="domain" description="EF-hand" evidence="7">
    <location>
        <begin position="516"/>
        <end position="551"/>
    </location>
</feature>
<dbReference type="PROSITE" id="PS00018">
    <property type="entry name" value="EF_HAND_1"/>
    <property type="match status" value="4"/>
</dbReference>
<keyword evidence="9" id="KW-1185">Reference proteome</keyword>
<keyword evidence="4" id="KW-0106">Calcium</keyword>
<proteinExistence type="predicted"/>
<dbReference type="SUPFAM" id="SSF47473">
    <property type="entry name" value="EF-hand"/>
    <property type="match status" value="2"/>
</dbReference>
<evidence type="ECO:0000256" key="5">
    <source>
        <dbReference type="ARBA" id="ARBA00022840"/>
    </source>
</evidence>
<feature type="domain" description="EF-hand" evidence="7">
    <location>
        <begin position="375"/>
        <end position="410"/>
    </location>
</feature>
<dbReference type="SUPFAM" id="SSF63999">
    <property type="entry name" value="Thiamin pyrophosphokinase, catalytic domain"/>
    <property type="match status" value="1"/>
</dbReference>
<dbReference type="FunFam" id="2.60.120.320:FF:000001">
    <property type="entry name" value="Thiamine pyrophosphokinase"/>
    <property type="match status" value="1"/>
</dbReference>
<evidence type="ECO:0000313" key="8">
    <source>
        <dbReference type="EMBL" id="KOO30505.1"/>
    </source>
</evidence>
<dbReference type="Gene3D" id="2.60.120.320">
    <property type="entry name" value="Thiamin pyrophosphokinase, thiamin-binding domain"/>
    <property type="match status" value="1"/>
</dbReference>
<feature type="domain" description="EF-hand" evidence="7">
    <location>
        <begin position="480"/>
        <end position="515"/>
    </location>
</feature>
<dbReference type="InterPro" id="IPR007373">
    <property type="entry name" value="Thiamin_PyroPKinase_B1-bd"/>
</dbReference>
<keyword evidence="1" id="KW-0808">Transferase</keyword>
<sequence length="707" mass="77538">MLPKAQSSLSSATYHHSTSFLSRVTPLNIALVILNVECGDSKGTRFEHLWQQSSVKLCADGAANRLHDRLEEPQRSSMLPDIITGDLDSLRGDVSSFYAARGVVITGVSEQESNDFEKCLRWLQREQDSEVAAAAEQERGAPYPVSAEASATTPYRDVGSRGGGVAERAAGLPLYSVVAYGAFGGRLDQQMANLNMAYTFDCFRHLFLLSDHSVVFLLRPGAHVIEPDLDAEDGSCGLIPLGGRCEGVVTTGLRWNLDGDRALEFGDLVSSSNEIVGERVTVRTTAPLFHSALYIVVVAFRSLLWLALVMPSKFGKEFAVPKEFPSLLKAFTRECLRAQPSNIYEFGAQYFSELQAQQDADAAGDSGPRRLSPAELQELLSNMFHEADTDGSGALSLNEFKEVLKMADLGLSDRETKYIMAEADMDGNGEISYEEFIPLAVELVHAMYARMDAEAARAADEEDARNEAKEFLVHGMKKEEVEAIMSEIFRKSDVDGSGKLDAVEFQKCCKDADIGLTRKEINVLMHQCDVDGDGTISYDEFIPLCFEMLTEIMKDELLVEKRGNDQLNQFLESIWAQADQMQEGLLDPVQMKQALVHADLGLNKLERRAAIEQLTGFDPNMVKGMSQAQLQEVLLAEFDAATHGAGVISMQKLMPVLSSSQLGLTPNECAALVSVGEPVDGKVDYVGLCSYAFYVLQYIAQEGAINS</sequence>
<dbReference type="Pfam" id="PF13499">
    <property type="entry name" value="EF-hand_7"/>
    <property type="match status" value="2"/>
</dbReference>
<dbReference type="GO" id="GO:0005524">
    <property type="term" value="F:ATP binding"/>
    <property type="evidence" value="ECO:0007669"/>
    <property type="project" value="UniProtKB-KW"/>
</dbReference>
<dbReference type="InterPro" id="IPR006282">
    <property type="entry name" value="Thi_PPkinase"/>
</dbReference>
<dbReference type="InterPro" id="IPR003117">
    <property type="entry name" value="cAMP_dep_PK_reg_su_I/II_a/b"/>
</dbReference>
<evidence type="ECO:0000259" key="7">
    <source>
        <dbReference type="PROSITE" id="PS50222"/>
    </source>
</evidence>
<comment type="caution">
    <text evidence="8">The sequence shown here is derived from an EMBL/GenBank/DDBJ whole genome shotgun (WGS) entry which is preliminary data.</text>
</comment>
<dbReference type="GO" id="GO:0030975">
    <property type="term" value="F:thiamine binding"/>
    <property type="evidence" value="ECO:0007669"/>
    <property type="project" value="InterPro"/>
</dbReference>
<dbReference type="InterPro" id="IPR036759">
    <property type="entry name" value="TPK_catalytic_sf"/>
</dbReference>
<dbReference type="Pfam" id="PF02197">
    <property type="entry name" value="RIIa"/>
    <property type="match status" value="1"/>
</dbReference>
<dbReference type="PANTHER" id="PTHR13622:SF8">
    <property type="entry name" value="THIAMIN PYROPHOSPHOKINASE 1"/>
    <property type="match status" value="1"/>
</dbReference>
<dbReference type="SMART" id="SM00054">
    <property type="entry name" value="EFh"/>
    <property type="match status" value="4"/>
</dbReference>
<dbReference type="SUPFAM" id="SSF47391">
    <property type="entry name" value="Dimerization-anchoring domain of cAMP-dependent PK regulatory subunit"/>
    <property type="match status" value="1"/>
</dbReference>
<dbReference type="Gene3D" id="3.40.50.10240">
    <property type="entry name" value="Thiamin pyrophosphokinase, catalytic domain"/>
    <property type="match status" value="1"/>
</dbReference>
<dbReference type="CDD" id="cd07995">
    <property type="entry name" value="TPK"/>
    <property type="match status" value="1"/>
</dbReference>
<keyword evidence="3" id="KW-0418">Kinase</keyword>
<dbReference type="InterPro" id="IPR007371">
    <property type="entry name" value="TPK_catalytic"/>
</dbReference>
<keyword evidence="2" id="KW-0547">Nucleotide-binding</keyword>
<evidence type="ECO:0000256" key="4">
    <source>
        <dbReference type="ARBA" id="ARBA00022837"/>
    </source>
</evidence>